<evidence type="ECO:0000259" key="2">
    <source>
        <dbReference type="PROSITE" id="PS50003"/>
    </source>
</evidence>
<feature type="region of interest" description="Disordered" evidence="1">
    <location>
        <begin position="34"/>
        <end position="53"/>
    </location>
</feature>
<feature type="compositionally biased region" description="Acidic residues" evidence="1">
    <location>
        <begin position="1"/>
        <end position="19"/>
    </location>
</feature>
<feature type="region of interest" description="Disordered" evidence="1">
    <location>
        <begin position="618"/>
        <end position="656"/>
    </location>
</feature>
<keyword evidence="4" id="KW-1185">Reference proteome</keyword>
<dbReference type="InterPro" id="IPR029071">
    <property type="entry name" value="Ubiquitin-like_domsf"/>
</dbReference>
<dbReference type="PROSITE" id="PS50003">
    <property type="entry name" value="PH_DOMAIN"/>
    <property type="match status" value="1"/>
</dbReference>
<dbReference type="SMART" id="SM00314">
    <property type="entry name" value="RA"/>
    <property type="match status" value="1"/>
</dbReference>
<feature type="compositionally biased region" description="Basic and acidic residues" evidence="1">
    <location>
        <begin position="92"/>
        <end position="102"/>
    </location>
</feature>
<accession>A0A7I4YDT9</accession>
<dbReference type="SUPFAM" id="SSF54236">
    <property type="entry name" value="Ubiquitin-like"/>
    <property type="match status" value="1"/>
</dbReference>
<dbReference type="InterPro" id="IPR001849">
    <property type="entry name" value="PH_domain"/>
</dbReference>
<evidence type="ECO:0000256" key="1">
    <source>
        <dbReference type="SAM" id="MobiDB-lite"/>
    </source>
</evidence>
<dbReference type="PROSITE" id="PS50200">
    <property type="entry name" value="RA"/>
    <property type="match status" value="1"/>
</dbReference>
<dbReference type="PANTHER" id="PTHR11243:SF23">
    <property type="entry name" value="LD06925P"/>
    <property type="match status" value="1"/>
</dbReference>
<feature type="compositionally biased region" description="Polar residues" evidence="1">
    <location>
        <begin position="39"/>
        <end position="53"/>
    </location>
</feature>
<feature type="domain" description="Ras-associating" evidence="3">
    <location>
        <begin position="326"/>
        <end position="417"/>
    </location>
</feature>
<dbReference type="PANTHER" id="PTHR11243">
    <property type="entry name" value="GROWTH FACTOR RECEPTOR-BOUND PROTEIN"/>
    <property type="match status" value="1"/>
</dbReference>
<dbReference type="Gene3D" id="2.30.29.30">
    <property type="entry name" value="Pleckstrin-homology domain (PH domain)/Phosphotyrosine-binding domain (PTB)"/>
    <property type="match status" value="1"/>
</dbReference>
<dbReference type="SMART" id="SM00233">
    <property type="entry name" value="PH"/>
    <property type="match status" value="1"/>
</dbReference>
<dbReference type="WBParaSite" id="HCON_00087400-00001">
    <property type="protein sequence ID" value="HCON_00087400-00001"/>
    <property type="gene ID" value="HCON_00087400"/>
</dbReference>
<evidence type="ECO:0000313" key="4">
    <source>
        <dbReference type="Proteomes" id="UP000025227"/>
    </source>
</evidence>
<dbReference type="Pfam" id="PF00169">
    <property type="entry name" value="PH"/>
    <property type="match status" value="1"/>
</dbReference>
<dbReference type="Pfam" id="PF21989">
    <property type="entry name" value="RA_2"/>
    <property type="match status" value="1"/>
</dbReference>
<feature type="region of interest" description="Disordered" evidence="1">
    <location>
        <begin position="1"/>
        <end position="20"/>
    </location>
</feature>
<dbReference type="InterPro" id="IPR039664">
    <property type="entry name" value="GRB/APBB1IP"/>
</dbReference>
<dbReference type="AlphaFoldDB" id="A0A7I4YDT9"/>
<evidence type="ECO:0000313" key="5">
    <source>
        <dbReference type="WBParaSite" id="HCON_00087400-00001"/>
    </source>
</evidence>
<dbReference type="Proteomes" id="UP000025227">
    <property type="component" value="Unplaced"/>
</dbReference>
<dbReference type="SUPFAM" id="SSF50729">
    <property type="entry name" value="PH domain-like"/>
    <property type="match status" value="1"/>
</dbReference>
<feature type="region of interest" description="Disordered" evidence="1">
    <location>
        <begin position="282"/>
        <end position="310"/>
    </location>
</feature>
<dbReference type="InterPro" id="IPR000159">
    <property type="entry name" value="RA_dom"/>
</dbReference>
<feature type="compositionally biased region" description="Polar residues" evidence="1">
    <location>
        <begin position="293"/>
        <end position="307"/>
    </location>
</feature>
<sequence>ELDDLEGSMTDDVDSDEEAMGEKCITLLSSLLPSGSFSYPQQPQSASTDTEVKSTTPLAILSSAEEVICDCRKSVVISEANDDDDEDVLPPPEEHYSEHLEPLEETDEKMTSVENPPPGGRASADGGAVDSGGGGAGGGGGGGGGVAGLPPGVRPRPQLPPKPPIDTIRYSMNNIKESADWQLDALLEELSALETQLNSSSGGDQLLLGIPSLPSGSTGGAVSTEKKTCAVPAQQRKIECKEDVRVTLPTVCAPSSCSSPDGDSAFGDASSTESARCRNSAFSSNDSCRDSLHTPSPTQISPRSTEPTAEELKAAKIKQALEKMREAKVTRIFVKFFVEDGAPLQMLVDERWTVADTMQQLADKHHIFLCEDHCIVEEFPDLYIRRIYEDHENLVENIQMWVQDSPNKLHFIRRPDKYPFIDRPELYLVTEKTADLEVPPGDNWTREVKTQFVQDFFTRETVSPPELEGFLYLKSDGRKSWKKHFFVLRPSGLYYAPKGKKSSKDLQCLMNLHSNQVYTGIGWAKKYKAPTDWCIAIKLTQLQMKRSQYIKYICADDESTFRRWLVGLRIAKNGVNLMSNYARACERRREALNVQPVCVPPPRVAMSASQQPISVNVREQHGPTPSCSSSRHDLGSNYSDHSGKPSSLQSPSQASRLSAVSTERCISVANSTAIHFQEYDEQPTGTIKRAPLDVIRRVSHSSSSNGGGTPDDEDSDEDFPAPPPVLSRTSTPSQTEARVVPAAPPKPLRQSMTSPNTSPMKHPPPQCVSPPQTFSPISQPGTPTPKKAPPPPPPKRSEATRIVTAVSPQPNHMSDLEAALARRREKIAQN</sequence>
<reference evidence="5" key="1">
    <citation type="submission" date="2020-12" db="UniProtKB">
        <authorList>
            <consortium name="WormBaseParasite"/>
        </authorList>
    </citation>
    <scope>IDENTIFICATION</scope>
    <source>
        <strain evidence="5">MHco3</strain>
    </source>
</reference>
<feature type="compositionally biased region" description="Polar residues" evidence="1">
    <location>
        <begin position="636"/>
        <end position="656"/>
    </location>
</feature>
<name>A0A7I4YDT9_HAECO</name>
<dbReference type="InterPro" id="IPR011993">
    <property type="entry name" value="PH-like_dom_sf"/>
</dbReference>
<evidence type="ECO:0000259" key="3">
    <source>
        <dbReference type="PROSITE" id="PS50200"/>
    </source>
</evidence>
<feature type="compositionally biased region" description="Gly residues" evidence="1">
    <location>
        <begin position="129"/>
        <end position="147"/>
    </location>
</feature>
<dbReference type="GO" id="GO:0007165">
    <property type="term" value="P:signal transduction"/>
    <property type="evidence" value="ECO:0007669"/>
    <property type="project" value="InterPro"/>
</dbReference>
<dbReference type="OrthoDB" id="6235964at2759"/>
<dbReference type="Gene3D" id="3.10.20.90">
    <property type="entry name" value="Phosphatidylinositol 3-kinase Catalytic Subunit, Chain A, domain 1"/>
    <property type="match status" value="1"/>
</dbReference>
<feature type="compositionally biased region" description="Polar residues" evidence="1">
    <location>
        <begin position="769"/>
        <end position="779"/>
    </location>
</feature>
<organism evidence="4 5">
    <name type="scientific">Haemonchus contortus</name>
    <name type="common">Barber pole worm</name>
    <dbReference type="NCBI Taxonomy" id="6289"/>
    <lineage>
        <taxon>Eukaryota</taxon>
        <taxon>Metazoa</taxon>
        <taxon>Ecdysozoa</taxon>
        <taxon>Nematoda</taxon>
        <taxon>Chromadorea</taxon>
        <taxon>Rhabditida</taxon>
        <taxon>Rhabditina</taxon>
        <taxon>Rhabditomorpha</taxon>
        <taxon>Strongyloidea</taxon>
        <taxon>Trichostrongylidae</taxon>
        <taxon>Haemonchus</taxon>
    </lineage>
</organism>
<protein>
    <submittedName>
        <fullName evidence="5">Abnormal cell migration protein 10</fullName>
    </submittedName>
</protein>
<feature type="compositionally biased region" description="Polar residues" evidence="1">
    <location>
        <begin position="750"/>
        <end position="759"/>
    </location>
</feature>
<feature type="region of interest" description="Disordered" evidence="1">
    <location>
        <begin position="77"/>
        <end position="166"/>
    </location>
</feature>
<feature type="compositionally biased region" description="Pro residues" evidence="1">
    <location>
        <begin position="152"/>
        <end position="164"/>
    </location>
</feature>
<feature type="region of interest" description="Disordered" evidence="1">
    <location>
        <begin position="698"/>
        <end position="800"/>
    </location>
</feature>
<dbReference type="InterPro" id="IPR039665">
    <property type="entry name" value="PH_APBB1IP"/>
</dbReference>
<feature type="domain" description="PH" evidence="2">
    <location>
        <begin position="464"/>
        <end position="573"/>
    </location>
</feature>
<proteinExistence type="predicted"/>
<feature type="compositionally biased region" description="Polar residues" evidence="1">
    <location>
        <begin position="727"/>
        <end position="736"/>
    </location>
</feature>
<feature type="compositionally biased region" description="Pro residues" evidence="1">
    <location>
        <begin position="782"/>
        <end position="794"/>
    </location>
</feature>
<dbReference type="CDD" id="cd01259">
    <property type="entry name" value="PH_APBB1IP"/>
    <property type="match status" value="1"/>
</dbReference>
<feature type="compositionally biased region" description="Acidic residues" evidence="1">
    <location>
        <begin position="710"/>
        <end position="719"/>
    </location>
</feature>
<dbReference type="OMA" id="CCDDQAT"/>